<dbReference type="GeneID" id="26261432"/>
<dbReference type="InParanoid" id="A0A0B2ULK3"/>
<dbReference type="HOGENOM" id="CLU_1927572_0_0_1"/>
<reference evidence="2 3" key="1">
    <citation type="journal article" date="2014" name="MBio">
        <title>The Ordospora colligata genome; evolution of extreme reduction in microsporidia and host-to-parasite horizontal gene transfer.</title>
        <authorList>
            <person name="Pombert J.-F."/>
            <person name="Haag K.L."/>
            <person name="Beidas S."/>
            <person name="Ebert D."/>
            <person name="Keeling P.J."/>
        </authorList>
    </citation>
    <scope>NUCLEOTIDE SEQUENCE [LARGE SCALE GENOMIC DNA]</scope>
    <source>
        <strain evidence="2 3">OC4</strain>
    </source>
</reference>
<dbReference type="VEuPathDB" id="MicrosporidiaDB:M896_031480"/>
<gene>
    <name evidence="2" type="ORF">M896_031480</name>
</gene>
<dbReference type="EMBL" id="JOKQ01000003">
    <property type="protein sequence ID" value="KHN70159.1"/>
    <property type="molecule type" value="Genomic_DNA"/>
</dbReference>
<dbReference type="Pfam" id="PF02731">
    <property type="entry name" value="SKIP_SNW"/>
    <property type="match status" value="1"/>
</dbReference>
<feature type="domain" description="SKI-interacting protein SKIP SNW" evidence="1">
    <location>
        <begin position="29"/>
        <end position="104"/>
    </location>
</feature>
<dbReference type="OrthoDB" id="6513151at2759"/>
<dbReference type="GO" id="GO:0000398">
    <property type="term" value="P:mRNA splicing, via spliceosome"/>
    <property type="evidence" value="ECO:0007669"/>
    <property type="project" value="InterPro"/>
</dbReference>
<organism evidence="2 3">
    <name type="scientific">Ordospora colligata OC4</name>
    <dbReference type="NCBI Taxonomy" id="1354746"/>
    <lineage>
        <taxon>Eukaryota</taxon>
        <taxon>Fungi</taxon>
        <taxon>Fungi incertae sedis</taxon>
        <taxon>Microsporidia</taxon>
        <taxon>Ordosporidae</taxon>
        <taxon>Ordospora</taxon>
    </lineage>
</organism>
<comment type="caution">
    <text evidence="2">The sequence shown here is derived from an EMBL/GenBank/DDBJ whole genome shotgun (WGS) entry which is preliminary data.</text>
</comment>
<evidence type="ECO:0000313" key="3">
    <source>
        <dbReference type="Proteomes" id="UP000031056"/>
    </source>
</evidence>
<dbReference type="Proteomes" id="UP000031056">
    <property type="component" value="Unassembled WGS sequence"/>
</dbReference>
<dbReference type="InterPro" id="IPR004015">
    <property type="entry name" value="SKI-int_prot_SKIP_SNW-dom"/>
</dbReference>
<dbReference type="AlphaFoldDB" id="A0A0B2ULK3"/>
<accession>A0A0B2ULK3</accession>
<proteinExistence type="predicted"/>
<dbReference type="RefSeq" id="XP_014564201.1">
    <property type="nucleotide sequence ID" value="XM_014708715.1"/>
</dbReference>
<sequence length="125" mass="14892">MGTKRMNDTENKQMIVKPDPLRVVCKRISKQKNMVREDKRMLIKNKSKVKLFKCMSMWKNPTSQIVPLQTRVVHDRFKTVHQEINIEMFMNLKYSLDQIEAQYTSNCLDTQEDINNIDKFHTSNN</sequence>
<dbReference type="GO" id="GO:0005681">
    <property type="term" value="C:spliceosomal complex"/>
    <property type="evidence" value="ECO:0007669"/>
    <property type="project" value="InterPro"/>
</dbReference>
<keyword evidence="3" id="KW-1185">Reference proteome</keyword>
<protein>
    <recommendedName>
        <fullName evidence="1">SKI-interacting protein SKIP SNW domain-containing protein</fullName>
    </recommendedName>
</protein>
<name>A0A0B2ULK3_9MICR</name>
<evidence type="ECO:0000313" key="2">
    <source>
        <dbReference type="EMBL" id="KHN70159.1"/>
    </source>
</evidence>
<evidence type="ECO:0000259" key="1">
    <source>
        <dbReference type="Pfam" id="PF02731"/>
    </source>
</evidence>